<evidence type="ECO:0000313" key="2">
    <source>
        <dbReference type="EMBL" id="RRD31277.1"/>
    </source>
</evidence>
<dbReference type="EMBL" id="RQZA01000004">
    <property type="protein sequence ID" value="RRD31277.1"/>
    <property type="molecule type" value="Genomic_DNA"/>
</dbReference>
<dbReference type="Pfam" id="PF14287">
    <property type="entry name" value="DUF4368"/>
    <property type="match status" value="1"/>
</dbReference>
<dbReference type="InterPro" id="IPR025378">
    <property type="entry name" value="DUF4368"/>
</dbReference>
<gene>
    <name evidence="2" type="ORF">EII38_05730</name>
</gene>
<dbReference type="Proteomes" id="UP000281771">
    <property type="component" value="Unassembled WGS sequence"/>
</dbReference>
<sequence>MKYYGFVGLTHFGRRLQISISNLTEKLAKQQEDSLNISKFMTRISKYTEVSELTVEMVNELIDKIVIHKPTGTKRKLIIQIDIYCNFIGKLNNEKASQAD</sequence>
<name>A0A3P1VC74_9STRE</name>
<keyword evidence="3" id="KW-1185">Reference proteome</keyword>
<feature type="domain" description="DUF4368" evidence="1">
    <location>
        <begin position="27"/>
        <end position="91"/>
    </location>
</feature>
<evidence type="ECO:0000259" key="1">
    <source>
        <dbReference type="Pfam" id="PF14287"/>
    </source>
</evidence>
<organism evidence="2 3">
    <name type="scientific">Streptococcus minor</name>
    <dbReference type="NCBI Taxonomy" id="229549"/>
    <lineage>
        <taxon>Bacteria</taxon>
        <taxon>Bacillati</taxon>
        <taxon>Bacillota</taxon>
        <taxon>Bacilli</taxon>
        <taxon>Lactobacillales</taxon>
        <taxon>Streptococcaceae</taxon>
        <taxon>Streptococcus</taxon>
    </lineage>
</organism>
<dbReference type="AlphaFoldDB" id="A0A3P1VC74"/>
<protein>
    <submittedName>
        <fullName evidence="2">DUF4368 domain-containing protein</fullName>
    </submittedName>
</protein>
<accession>A0A3P1VC74</accession>
<proteinExistence type="predicted"/>
<evidence type="ECO:0000313" key="3">
    <source>
        <dbReference type="Proteomes" id="UP000281771"/>
    </source>
</evidence>
<reference evidence="2 3" key="1">
    <citation type="submission" date="2018-11" db="EMBL/GenBank/DDBJ databases">
        <title>Genomes From Bacteria Associated with the Canine Oral Cavity: a Test Case for Automated Genome-Based Taxonomic Assignment.</title>
        <authorList>
            <person name="Coil D.A."/>
            <person name="Jospin G."/>
            <person name="Darling A.E."/>
            <person name="Wallis C."/>
            <person name="Davis I.J."/>
            <person name="Harris S."/>
            <person name="Eisen J.A."/>
            <person name="Holcombe L.J."/>
            <person name="O'Flynn C."/>
        </authorList>
    </citation>
    <scope>NUCLEOTIDE SEQUENCE [LARGE SCALE GENOMIC DNA]</scope>
    <source>
        <strain evidence="2 3">OH4621_COT-116</strain>
    </source>
</reference>
<comment type="caution">
    <text evidence="2">The sequence shown here is derived from an EMBL/GenBank/DDBJ whole genome shotgun (WGS) entry which is preliminary data.</text>
</comment>
<dbReference type="RefSeq" id="WP_124776763.1">
    <property type="nucleotide sequence ID" value="NZ_RQZA01000004.1"/>
</dbReference>